<reference evidence="2" key="1">
    <citation type="journal article" date="2020" name="Stud. Mycol.">
        <title>101 Dothideomycetes genomes: a test case for predicting lifestyles and emergence of pathogens.</title>
        <authorList>
            <person name="Haridas S."/>
            <person name="Albert R."/>
            <person name="Binder M."/>
            <person name="Bloem J."/>
            <person name="Labutti K."/>
            <person name="Salamov A."/>
            <person name="Andreopoulos B."/>
            <person name="Baker S."/>
            <person name="Barry K."/>
            <person name="Bills G."/>
            <person name="Bluhm B."/>
            <person name="Cannon C."/>
            <person name="Castanera R."/>
            <person name="Culley D."/>
            <person name="Daum C."/>
            <person name="Ezra D."/>
            <person name="Gonzalez J."/>
            <person name="Henrissat B."/>
            <person name="Kuo A."/>
            <person name="Liang C."/>
            <person name="Lipzen A."/>
            <person name="Lutzoni F."/>
            <person name="Magnuson J."/>
            <person name="Mondo S."/>
            <person name="Nolan M."/>
            <person name="Ohm R."/>
            <person name="Pangilinan J."/>
            <person name="Park H.-J."/>
            <person name="Ramirez L."/>
            <person name="Alfaro M."/>
            <person name="Sun H."/>
            <person name="Tritt A."/>
            <person name="Yoshinaga Y."/>
            <person name="Zwiers L.-H."/>
            <person name="Turgeon B."/>
            <person name="Goodwin S."/>
            <person name="Spatafora J."/>
            <person name="Crous P."/>
            <person name="Grigoriev I."/>
        </authorList>
    </citation>
    <scope>NUCLEOTIDE SEQUENCE</scope>
    <source>
        <strain evidence="2">CBS 379.55</strain>
    </source>
</reference>
<dbReference type="Proteomes" id="UP000800097">
    <property type="component" value="Unassembled WGS sequence"/>
</dbReference>
<evidence type="ECO:0000313" key="2">
    <source>
        <dbReference type="EMBL" id="KAF2277357.1"/>
    </source>
</evidence>
<gene>
    <name evidence="2" type="ORF">EI97DRAFT_288854</name>
</gene>
<organism evidence="2 3">
    <name type="scientific">Westerdykella ornata</name>
    <dbReference type="NCBI Taxonomy" id="318751"/>
    <lineage>
        <taxon>Eukaryota</taxon>
        <taxon>Fungi</taxon>
        <taxon>Dikarya</taxon>
        <taxon>Ascomycota</taxon>
        <taxon>Pezizomycotina</taxon>
        <taxon>Dothideomycetes</taxon>
        <taxon>Pleosporomycetidae</taxon>
        <taxon>Pleosporales</taxon>
        <taxon>Sporormiaceae</taxon>
        <taxon>Westerdykella</taxon>
    </lineage>
</organism>
<dbReference type="EMBL" id="ML986490">
    <property type="protein sequence ID" value="KAF2277357.1"/>
    <property type="molecule type" value="Genomic_DNA"/>
</dbReference>
<dbReference type="RefSeq" id="XP_033654896.1">
    <property type="nucleotide sequence ID" value="XM_033794425.1"/>
</dbReference>
<feature type="compositionally biased region" description="Pro residues" evidence="1">
    <location>
        <begin position="98"/>
        <end position="111"/>
    </location>
</feature>
<name>A0A6A6JLH8_WESOR</name>
<protein>
    <submittedName>
        <fullName evidence="2">Uncharacterized protein</fullName>
    </submittedName>
</protein>
<sequence length="341" mass="36857">MHGLEGIDQTLMDTVSNFDWQSPPPPLTVNTSFPASYGLGSEVDLAPFSAGSLPSIAITEAQSSPVPSFWSGTTRASSPERLPTSAPQMPLNLVRPPSSQPFSPPIAPPNPQSWEFIEASGHLKPQSSTVASRDLSRRSSISSASVESEEVTSSPFDGNESDDVDVGPLAPAPRLPRPGVFSAHSGSPAPSDRSRALGVIPLPSRFEAETLTSEFVQHLESFEGPKPYTLNPRLFARFCEMVYPDPKSRASSVDAPVSVPMARFHVFLAMAIGMKVRIKDSTEATNALLDRCYDLAMQQASNSVFWQEPGGIEAAQLLSIFASIRREMCSEPKPLRPSFTW</sequence>
<dbReference type="OrthoDB" id="9986881at2759"/>
<feature type="region of interest" description="Disordered" evidence="1">
    <location>
        <begin position="125"/>
        <end position="196"/>
    </location>
</feature>
<dbReference type="AlphaFoldDB" id="A0A6A6JLH8"/>
<accession>A0A6A6JLH8</accession>
<evidence type="ECO:0000313" key="3">
    <source>
        <dbReference type="Proteomes" id="UP000800097"/>
    </source>
</evidence>
<dbReference type="GeneID" id="54547600"/>
<feature type="compositionally biased region" description="Low complexity" evidence="1">
    <location>
        <begin position="138"/>
        <end position="154"/>
    </location>
</feature>
<feature type="region of interest" description="Disordered" evidence="1">
    <location>
        <begin position="64"/>
        <end position="113"/>
    </location>
</feature>
<proteinExistence type="predicted"/>
<evidence type="ECO:0000256" key="1">
    <source>
        <dbReference type="SAM" id="MobiDB-lite"/>
    </source>
</evidence>
<feature type="compositionally biased region" description="Polar residues" evidence="1">
    <location>
        <begin position="64"/>
        <end position="77"/>
    </location>
</feature>
<keyword evidence="3" id="KW-1185">Reference proteome</keyword>